<sequence>MNAPSHEYGETELPRRTVLTALGLAASAVVVGVLTMSALPKVRDGAPVRPGSVVPVNGAGGGARLDSDAIWSGVTSTSATTPDATPSRTPRGGRHGDDGHRGREHHRRGHDRDGHEQDGYDQDDD</sequence>
<evidence type="ECO:0000256" key="2">
    <source>
        <dbReference type="SAM" id="Phobius"/>
    </source>
</evidence>
<dbReference type="RefSeq" id="WP_143174504.1">
    <property type="nucleotide sequence ID" value="NZ_FQVN01000018.1"/>
</dbReference>
<feature type="region of interest" description="Disordered" evidence="1">
    <location>
        <begin position="40"/>
        <end position="125"/>
    </location>
</feature>
<reference evidence="3 4" key="1">
    <citation type="submission" date="2016-11" db="EMBL/GenBank/DDBJ databases">
        <authorList>
            <person name="Jaros S."/>
            <person name="Januszkiewicz K."/>
            <person name="Wedrychowicz H."/>
        </authorList>
    </citation>
    <scope>NUCLEOTIDE SEQUENCE [LARGE SCALE GENOMIC DNA]</scope>
    <source>
        <strain evidence="3 4">DSM 44523</strain>
    </source>
</reference>
<accession>A0A1M5PC41</accession>
<keyword evidence="2" id="KW-0472">Membrane</keyword>
<keyword evidence="2" id="KW-0812">Transmembrane</keyword>
<dbReference type="Proteomes" id="UP000184501">
    <property type="component" value="Unassembled WGS sequence"/>
</dbReference>
<dbReference type="STRING" id="2017.SAMN05444320_1183"/>
<dbReference type="AlphaFoldDB" id="A0A1M5PC41"/>
<keyword evidence="2" id="KW-1133">Transmembrane helix</keyword>
<feature type="transmembrane region" description="Helical" evidence="2">
    <location>
        <begin position="20"/>
        <end position="39"/>
    </location>
</feature>
<evidence type="ECO:0000256" key="1">
    <source>
        <dbReference type="SAM" id="MobiDB-lite"/>
    </source>
</evidence>
<protein>
    <submittedName>
        <fullName evidence="3">Uncharacterized protein</fullName>
    </submittedName>
</protein>
<evidence type="ECO:0000313" key="3">
    <source>
        <dbReference type="EMBL" id="SHG99285.1"/>
    </source>
</evidence>
<evidence type="ECO:0000313" key="4">
    <source>
        <dbReference type="Proteomes" id="UP000184501"/>
    </source>
</evidence>
<keyword evidence="4" id="KW-1185">Reference proteome</keyword>
<name>A0A1M5PC41_STRHI</name>
<dbReference type="EMBL" id="FQVN01000018">
    <property type="protein sequence ID" value="SHG99285.1"/>
    <property type="molecule type" value="Genomic_DNA"/>
</dbReference>
<gene>
    <name evidence="3" type="ORF">SAMN05444320_1183</name>
</gene>
<organism evidence="3 4">
    <name type="scientific">Streptoalloteichus hindustanus</name>
    <dbReference type="NCBI Taxonomy" id="2017"/>
    <lineage>
        <taxon>Bacteria</taxon>
        <taxon>Bacillati</taxon>
        <taxon>Actinomycetota</taxon>
        <taxon>Actinomycetes</taxon>
        <taxon>Pseudonocardiales</taxon>
        <taxon>Pseudonocardiaceae</taxon>
        <taxon>Streptoalloteichus</taxon>
    </lineage>
</organism>
<feature type="compositionally biased region" description="Low complexity" evidence="1">
    <location>
        <begin position="75"/>
        <end position="90"/>
    </location>
</feature>
<proteinExistence type="predicted"/>